<gene>
    <name evidence="2" type="ORF">FGG08_006431</name>
</gene>
<protein>
    <recommendedName>
        <fullName evidence="4">Cut9 interacting protein Scn1</fullName>
    </recommendedName>
</protein>
<dbReference type="EMBL" id="JAGHQL010000184">
    <property type="protein sequence ID" value="KAH0536723.1"/>
    <property type="molecule type" value="Genomic_DNA"/>
</dbReference>
<keyword evidence="3" id="KW-1185">Reference proteome</keyword>
<evidence type="ECO:0000313" key="3">
    <source>
        <dbReference type="Proteomes" id="UP000698800"/>
    </source>
</evidence>
<dbReference type="PANTHER" id="PTHR47345:SF1">
    <property type="entry name" value="CUT9-INTERACTING PROTEIN SCN1"/>
    <property type="match status" value="1"/>
</dbReference>
<dbReference type="InterPro" id="IPR032466">
    <property type="entry name" value="Metal_Hydrolase"/>
</dbReference>
<feature type="region of interest" description="Disordered" evidence="1">
    <location>
        <begin position="173"/>
        <end position="192"/>
    </location>
</feature>
<dbReference type="Gene3D" id="3.20.20.140">
    <property type="entry name" value="Metal-dependent hydrolases"/>
    <property type="match status" value="1"/>
</dbReference>
<dbReference type="AlphaFoldDB" id="A0A9P8I5A3"/>
<dbReference type="PANTHER" id="PTHR47345">
    <property type="entry name" value="CUT9-INTERACTING PROTEIN SCN1"/>
    <property type="match status" value="1"/>
</dbReference>
<proteinExistence type="predicted"/>
<organism evidence="2 3">
    <name type="scientific">Glutinoglossum americanum</name>
    <dbReference type="NCBI Taxonomy" id="1670608"/>
    <lineage>
        <taxon>Eukaryota</taxon>
        <taxon>Fungi</taxon>
        <taxon>Dikarya</taxon>
        <taxon>Ascomycota</taxon>
        <taxon>Pezizomycotina</taxon>
        <taxon>Geoglossomycetes</taxon>
        <taxon>Geoglossales</taxon>
        <taxon>Geoglossaceae</taxon>
        <taxon>Glutinoglossum</taxon>
    </lineage>
</organism>
<evidence type="ECO:0000256" key="1">
    <source>
        <dbReference type="SAM" id="MobiDB-lite"/>
    </source>
</evidence>
<accession>A0A9P8I5A3</accession>
<comment type="caution">
    <text evidence="2">The sequence shown here is derived from an EMBL/GenBank/DDBJ whole genome shotgun (WGS) entry which is preliminary data.</text>
</comment>
<dbReference type="Pfam" id="PF01026">
    <property type="entry name" value="TatD_DNase"/>
    <property type="match status" value="1"/>
</dbReference>
<dbReference type="GO" id="GO:0016788">
    <property type="term" value="F:hydrolase activity, acting on ester bonds"/>
    <property type="evidence" value="ECO:0007669"/>
    <property type="project" value="InterPro"/>
</dbReference>
<dbReference type="InterPro" id="IPR053044">
    <property type="entry name" value="Metallo-hydrolase/TatD-type"/>
</dbReference>
<dbReference type="SUPFAM" id="SSF51556">
    <property type="entry name" value="Metallo-dependent hydrolases"/>
    <property type="match status" value="1"/>
</dbReference>
<dbReference type="Proteomes" id="UP000698800">
    <property type="component" value="Unassembled WGS sequence"/>
</dbReference>
<reference evidence="2" key="1">
    <citation type="submission" date="2021-03" db="EMBL/GenBank/DDBJ databases">
        <title>Comparative genomics and phylogenomic investigation of the class Geoglossomycetes provide insights into ecological specialization and systematics.</title>
        <authorList>
            <person name="Melie T."/>
            <person name="Pirro S."/>
            <person name="Miller A.N."/>
            <person name="Quandt A."/>
        </authorList>
    </citation>
    <scope>NUCLEOTIDE SEQUENCE</scope>
    <source>
        <strain evidence="2">GBOQ0MN5Z8</strain>
    </source>
</reference>
<evidence type="ECO:0000313" key="2">
    <source>
        <dbReference type="EMBL" id="KAH0536723.1"/>
    </source>
</evidence>
<name>A0A9P8I5A3_9PEZI</name>
<dbReference type="InterPro" id="IPR001130">
    <property type="entry name" value="TatD-like"/>
</dbReference>
<evidence type="ECO:0008006" key="4">
    <source>
        <dbReference type="Google" id="ProtNLM"/>
    </source>
</evidence>
<sequence>MSENAQQQEELFPWHLGVFDAHCHPTDCMPLVSAISNMKCRVLTVMSTRAQDQELVAQIAETYPLRDERVSAPAQVLPSFGWHPWFSHQIYDDGSVPEYQHVDTAEQDNLKISHYQAVLVPSPTDQEFLRSLPYPQPLSKFIAQTKEYLERYPTALVGEVGLDRSFRLPSAWSPGQEGVRDSGLTPGGREGRRLSPYRVRIEHQQMVLKSQLSLAAEMQRAVSVHGVQAHGAVFDTLRETWKGFEKEIISKRLWKRRGDAPGSDIDHCDDTLEEELSQGSKNFPPRVCLHSYSGPLEPLKQYLHPSVPAEVFFSFSSVINLTATASLKVADVIRAVPDDRLLIESDLHCAGGEMDQRLEEVARSICLIKGWTLEDGICQLGSNWTRFAFG</sequence>
<dbReference type="OrthoDB" id="413993at2759"/>